<organism evidence="1 2">
    <name type="scientific">Riemerella columbipharyngis</name>
    <dbReference type="NCBI Taxonomy" id="1071918"/>
    <lineage>
        <taxon>Bacteria</taxon>
        <taxon>Pseudomonadati</taxon>
        <taxon>Bacteroidota</taxon>
        <taxon>Flavobacteriia</taxon>
        <taxon>Flavobacteriales</taxon>
        <taxon>Weeksellaceae</taxon>
        <taxon>Riemerella</taxon>
    </lineage>
</organism>
<sequence length="176" mass="21171">MALGIIKLKMMQDKNYYYTEPKISKGKKWCVYFRFNGVLRKYYFGIAQDAEFEEKLESAIILKQAIIKKLKKGWIPNGIEKYEIKLKNISFYNALEEVKPILKNRLAARSYSDYCCTIRFVQDALVALEWRNIPCERLERLHIKRIPAPYHRQRHSRRSPCTILWQKRCRTPKKRH</sequence>
<protein>
    <submittedName>
        <fullName evidence="1">Uncharacterized protein</fullName>
    </submittedName>
</protein>
<dbReference type="STRING" id="1071918.SAMN05421544_10912"/>
<gene>
    <name evidence="1" type="ORF">SAMN05421544_10912</name>
</gene>
<name>A0A1G7CV75_9FLAO</name>
<dbReference type="Proteomes" id="UP000198517">
    <property type="component" value="Unassembled WGS sequence"/>
</dbReference>
<evidence type="ECO:0000313" key="1">
    <source>
        <dbReference type="EMBL" id="SDE42536.1"/>
    </source>
</evidence>
<dbReference type="AlphaFoldDB" id="A0A1G7CV75"/>
<keyword evidence="2" id="KW-1185">Reference proteome</keyword>
<proteinExistence type="predicted"/>
<dbReference type="RefSeq" id="WP_092736584.1">
    <property type="nucleotide sequence ID" value="NZ_FNAS01000009.1"/>
</dbReference>
<evidence type="ECO:0000313" key="2">
    <source>
        <dbReference type="Proteomes" id="UP000198517"/>
    </source>
</evidence>
<reference evidence="1 2" key="1">
    <citation type="submission" date="2016-10" db="EMBL/GenBank/DDBJ databases">
        <authorList>
            <person name="de Groot N.N."/>
        </authorList>
    </citation>
    <scope>NUCLEOTIDE SEQUENCE [LARGE SCALE GENOMIC DNA]</scope>
    <source>
        <strain evidence="1 2">DSM 24015</strain>
    </source>
</reference>
<accession>A0A1G7CV75</accession>
<dbReference type="EMBL" id="FNAS01000009">
    <property type="protein sequence ID" value="SDE42536.1"/>
    <property type="molecule type" value="Genomic_DNA"/>
</dbReference>